<evidence type="ECO:0000259" key="4">
    <source>
        <dbReference type="Pfam" id="PF08154"/>
    </source>
</evidence>
<accession>A0A0S3TAL5</accession>
<name>A0A0S3TAL5_PHAAN</name>
<evidence type="ECO:0000256" key="3">
    <source>
        <dbReference type="ARBA" id="ARBA00022737"/>
    </source>
</evidence>
<evidence type="ECO:0000256" key="1">
    <source>
        <dbReference type="ARBA" id="ARBA00004123"/>
    </source>
</evidence>
<reference evidence="5 6" key="1">
    <citation type="journal article" date="2015" name="Sci. Rep.">
        <title>The power of single molecule real-time sequencing technology in the de novo assembly of a eukaryotic genome.</title>
        <authorList>
            <person name="Sakai H."/>
            <person name="Naito K."/>
            <person name="Ogiso-Tanaka E."/>
            <person name="Takahashi Y."/>
            <person name="Iseki K."/>
            <person name="Muto C."/>
            <person name="Satou K."/>
            <person name="Teruya K."/>
            <person name="Shiroma A."/>
            <person name="Shimoji M."/>
            <person name="Hirano T."/>
            <person name="Itoh T."/>
            <person name="Kaga A."/>
            <person name="Tomooka N."/>
        </authorList>
    </citation>
    <scope>NUCLEOTIDE SEQUENCE [LARGE SCALE GENOMIC DNA]</scope>
    <source>
        <strain evidence="6">cv. Shumari</strain>
    </source>
</reference>
<dbReference type="Proteomes" id="UP000291084">
    <property type="component" value="Chromosome 11"/>
</dbReference>
<gene>
    <name evidence="5" type="primary">Vigan.11G142200</name>
    <name evidence="5" type="ORF">VIGAN_11142200</name>
</gene>
<sequence length="205" mass="23007">MEVETETMVEKREIINNVMCLLTDTDGTPLGSPMYLPQNAGPQHLNQIVNKLQNNEEKLPYAFYISDEELIAPLETYLQKNKELVLEGDMKKLNQLDSAKSIARLPLVACLVKECKPNGLGDMQLTIKVPIFGAFGTTHYLNIVVRNVVKVFAADVCPPTKQLLEETSKPDIRQAMTEEEAMVEIMRELVHPTHRASTSTTPQIN</sequence>
<keyword evidence="3" id="KW-0677">Repeat</keyword>
<comment type="subcellular location">
    <subcellularLocation>
        <location evidence="1">Nucleus</location>
    </subcellularLocation>
</comment>
<organism evidence="5 6">
    <name type="scientific">Vigna angularis var. angularis</name>
    <dbReference type="NCBI Taxonomy" id="157739"/>
    <lineage>
        <taxon>Eukaryota</taxon>
        <taxon>Viridiplantae</taxon>
        <taxon>Streptophyta</taxon>
        <taxon>Embryophyta</taxon>
        <taxon>Tracheophyta</taxon>
        <taxon>Spermatophyta</taxon>
        <taxon>Magnoliopsida</taxon>
        <taxon>eudicotyledons</taxon>
        <taxon>Gunneridae</taxon>
        <taxon>Pentapetalae</taxon>
        <taxon>rosids</taxon>
        <taxon>fabids</taxon>
        <taxon>Fabales</taxon>
        <taxon>Fabaceae</taxon>
        <taxon>Papilionoideae</taxon>
        <taxon>50 kb inversion clade</taxon>
        <taxon>NPAAA clade</taxon>
        <taxon>indigoferoid/millettioid clade</taxon>
        <taxon>Phaseoleae</taxon>
        <taxon>Vigna</taxon>
    </lineage>
</organism>
<dbReference type="GO" id="GO:0005634">
    <property type="term" value="C:nucleus"/>
    <property type="evidence" value="ECO:0007669"/>
    <property type="project" value="UniProtKB-SubCell"/>
</dbReference>
<feature type="domain" description="NLE" evidence="4">
    <location>
        <begin position="18"/>
        <end position="78"/>
    </location>
</feature>
<dbReference type="InterPro" id="IPR012972">
    <property type="entry name" value="NLE"/>
</dbReference>
<dbReference type="Pfam" id="PF08154">
    <property type="entry name" value="NLE"/>
    <property type="match status" value="1"/>
</dbReference>
<proteinExistence type="predicted"/>
<keyword evidence="6" id="KW-1185">Reference proteome</keyword>
<evidence type="ECO:0000313" key="5">
    <source>
        <dbReference type="EMBL" id="BAU02019.1"/>
    </source>
</evidence>
<keyword evidence="2" id="KW-0853">WD repeat</keyword>
<protein>
    <recommendedName>
        <fullName evidence="4">NLE domain-containing protein</fullName>
    </recommendedName>
</protein>
<evidence type="ECO:0000313" key="6">
    <source>
        <dbReference type="Proteomes" id="UP000291084"/>
    </source>
</evidence>
<evidence type="ECO:0000256" key="2">
    <source>
        <dbReference type="ARBA" id="ARBA00022574"/>
    </source>
</evidence>
<dbReference type="AlphaFoldDB" id="A0A0S3TAL5"/>
<dbReference type="EMBL" id="AP015044">
    <property type="protein sequence ID" value="BAU02019.1"/>
    <property type="molecule type" value="Genomic_DNA"/>
</dbReference>